<reference evidence="1 2" key="1">
    <citation type="submission" date="2019-07" db="EMBL/GenBank/DDBJ databases">
        <authorList>
            <person name="Zhu P."/>
        </authorList>
    </citation>
    <scope>NUCLEOTIDE SEQUENCE [LARGE SCALE GENOMIC DNA]</scope>
    <source>
        <strain evidence="1 2">SSL-25</strain>
    </source>
</reference>
<dbReference type="KEGG" id="sqz:FQU76_14490"/>
<proteinExistence type="predicted"/>
<dbReference type="AlphaFoldDB" id="A0A5B8J6V8"/>
<name>A0A5B8J6V8_9ACTN</name>
<dbReference type="EMBL" id="CP042266">
    <property type="protein sequence ID" value="QDY77535.1"/>
    <property type="molecule type" value="Genomic_DNA"/>
</dbReference>
<evidence type="ECO:0000313" key="1">
    <source>
        <dbReference type="EMBL" id="QDY77535.1"/>
    </source>
</evidence>
<organism evidence="1 2">
    <name type="scientific">Streptomyces qinzhouensis</name>
    <dbReference type="NCBI Taxonomy" id="2599401"/>
    <lineage>
        <taxon>Bacteria</taxon>
        <taxon>Bacillati</taxon>
        <taxon>Actinomycetota</taxon>
        <taxon>Actinomycetes</taxon>
        <taxon>Kitasatosporales</taxon>
        <taxon>Streptomycetaceae</taxon>
        <taxon>Streptomyces</taxon>
    </lineage>
</organism>
<dbReference type="OrthoDB" id="3855658at2"/>
<gene>
    <name evidence="1" type="ORF">FQU76_14490</name>
</gene>
<sequence>MSTLPLTDLSVPLRALRLIGSEFAHLPAPDVSLTPIYPDRLELSFHGDGFAEFEVWREALNLAPDDVVHRVQNGGETGVLSVHGVFAGARIELVGYAPVPELEPVVAGAGAVS</sequence>
<keyword evidence="2" id="KW-1185">Reference proteome</keyword>
<dbReference type="Proteomes" id="UP000320580">
    <property type="component" value="Chromosome"/>
</dbReference>
<accession>A0A5B8J6V8</accession>
<evidence type="ECO:0000313" key="2">
    <source>
        <dbReference type="Proteomes" id="UP000320580"/>
    </source>
</evidence>
<protein>
    <submittedName>
        <fullName evidence="1">Uncharacterized protein</fullName>
    </submittedName>
</protein>
<dbReference type="RefSeq" id="WP_146480872.1">
    <property type="nucleotide sequence ID" value="NZ_CP042266.1"/>
</dbReference>